<dbReference type="InterPro" id="IPR044068">
    <property type="entry name" value="CB"/>
</dbReference>
<keyword evidence="6" id="KW-0175">Coiled coil</keyword>
<keyword evidence="4" id="KW-0233">DNA recombination</keyword>
<dbReference type="Proteomes" id="UP000028782">
    <property type="component" value="Chromosome"/>
</dbReference>
<dbReference type="SUPFAM" id="SSF56349">
    <property type="entry name" value="DNA breaking-rejoining enzymes"/>
    <property type="match status" value="1"/>
</dbReference>
<dbReference type="InterPro" id="IPR011010">
    <property type="entry name" value="DNA_brk_join_enz"/>
</dbReference>
<evidence type="ECO:0000256" key="2">
    <source>
        <dbReference type="ARBA" id="ARBA00022908"/>
    </source>
</evidence>
<dbReference type="KEGG" id="ctes:O987_04595"/>
<dbReference type="InterPro" id="IPR010998">
    <property type="entry name" value="Integrase_recombinase_N"/>
</dbReference>
<proteinExistence type="inferred from homology"/>
<dbReference type="GO" id="GO:0006310">
    <property type="term" value="P:DNA recombination"/>
    <property type="evidence" value="ECO:0007669"/>
    <property type="project" value="UniProtKB-KW"/>
</dbReference>
<evidence type="ECO:0000256" key="4">
    <source>
        <dbReference type="ARBA" id="ARBA00023172"/>
    </source>
</evidence>
<dbReference type="Pfam" id="PF22022">
    <property type="entry name" value="Phage_int_M"/>
    <property type="match status" value="1"/>
</dbReference>
<evidence type="ECO:0000256" key="3">
    <source>
        <dbReference type="ARBA" id="ARBA00023125"/>
    </source>
</evidence>
<dbReference type="Gene3D" id="1.10.443.10">
    <property type="entry name" value="Intergrase catalytic core"/>
    <property type="match status" value="1"/>
</dbReference>
<reference evidence="8 9" key="1">
    <citation type="journal article" date="2014" name="Genome Announc.">
        <title>Complete Genome Sequence of Polychlorinated Biphenyl Degrader Comamonas testosteroni TK102 (NBRC 109938).</title>
        <authorList>
            <person name="Fukuda K."/>
            <person name="Hosoyama A."/>
            <person name="Tsuchikane K."/>
            <person name="Ohji S."/>
            <person name="Yamazoe A."/>
            <person name="Fujita N."/>
            <person name="Shintani M."/>
            <person name="Kimbara K."/>
        </authorList>
    </citation>
    <scope>NUCLEOTIDE SEQUENCE [LARGE SCALE GENOMIC DNA]</scope>
    <source>
        <strain evidence="8">TK102</strain>
    </source>
</reference>
<dbReference type="GO" id="GO:0003677">
    <property type="term" value="F:DNA binding"/>
    <property type="evidence" value="ECO:0007669"/>
    <property type="project" value="UniProtKB-UniRule"/>
</dbReference>
<dbReference type="Gene3D" id="1.10.150.130">
    <property type="match status" value="1"/>
</dbReference>
<dbReference type="HOGENOM" id="CLU_027562_0_4_4"/>
<organism evidence="8 9">
    <name type="scientific">Comamonas testosteroni TK102</name>
    <dbReference type="NCBI Taxonomy" id="1392005"/>
    <lineage>
        <taxon>Bacteria</taxon>
        <taxon>Pseudomonadati</taxon>
        <taxon>Pseudomonadota</taxon>
        <taxon>Betaproteobacteria</taxon>
        <taxon>Burkholderiales</taxon>
        <taxon>Comamonadaceae</taxon>
        <taxon>Comamonas</taxon>
    </lineage>
</organism>
<evidence type="ECO:0000256" key="6">
    <source>
        <dbReference type="SAM" id="Coils"/>
    </source>
</evidence>
<protein>
    <recommendedName>
        <fullName evidence="7">Core-binding (CB) domain-containing protein</fullName>
    </recommendedName>
</protein>
<dbReference type="PANTHER" id="PTHR30629:SF2">
    <property type="entry name" value="PROPHAGE INTEGRASE INTS-RELATED"/>
    <property type="match status" value="1"/>
</dbReference>
<dbReference type="InterPro" id="IPR053876">
    <property type="entry name" value="Phage_int_M"/>
</dbReference>
<keyword evidence="2" id="KW-0229">DNA integration</keyword>
<dbReference type="InterPro" id="IPR050808">
    <property type="entry name" value="Phage_Integrase"/>
</dbReference>
<feature type="coiled-coil region" evidence="6">
    <location>
        <begin position="65"/>
        <end position="92"/>
    </location>
</feature>
<dbReference type="InterPro" id="IPR013762">
    <property type="entry name" value="Integrase-like_cat_sf"/>
</dbReference>
<dbReference type="PROSITE" id="PS51900">
    <property type="entry name" value="CB"/>
    <property type="match status" value="1"/>
</dbReference>
<comment type="similarity">
    <text evidence="1">Belongs to the 'phage' integrase family.</text>
</comment>
<accession>A0A076PN43</accession>
<feature type="domain" description="Core-binding (CB)" evidence="7">
    <location>
        <begin position="85"/>
        <end position="168"/>
    </location>
</feature>
<sequence>MFYWRSEHNGKELREPIGAFDTSAPPKSIKPTERGYSFSAAVRAAEVLSTQHLGNIDGGGYQSLKKAKKKELAQARERAQELEEQTLEKLLLAYCDYLQNLGKISHQEARNVLRLHVIEAFPKLARSPASQITTEQVADVMRRLIQDGKRRSANKLRSYMRAAFQCAKSAKTNPSIPLSFKSFAISINPVSDTTPDPQGNQADKNPINFFGLQRYWKHINSQNDYRSALLRFHLATGGQRIAQLLRLTNADIHSDHIVLHDPKGRTGQRARTHVVPLTNVARLALEQCRAPGEFAFTSDGGKTHLTGTTLSAWAQAAAAEAGLADFQAKQIRSGVETLLASASVSSDIRGRLQSHGISGIQNRHYNAYEYLPEKRQALEKLLDLLEQE</sequence>
<evidence type="ECO:0000313" key="9">
    <source>
        <dbReference type="Proteomes" id="UP000028782"/>
    </source>
</evidence>
<name>A0A076PN43_COMTE</name>
<dbReference type="PANTHER" id="PTHR30629">
    <property type="entry name" value="PROPHAGE INTEGRASE"/>
    <property type="match status" value="1"/>
</dbReference>
<keyword evidence="3 5" id="KW-0238">DNA-binding</keyword>
<evidence type="ECO:0000313" key="8">
    <source>
        <dbReference type="EMBL" id="AIJ45085.1"/>
    </source>
</evidence>
<dbReference type="AlphaFoldDB" id="A0A076PN43"/>
<evidence type="ECO:0000259" key="7">
    <source>
        <dbReference type="PROSITE" id="PS51900"/>
    </source>
</evidence>
<gene>
    <name evidence="8" type="ORF">O987_04595</name>
</gene>
<evidence type="ECO:0000256" key="1">
    <source>
        <dbReference type="ARBA" id="ARBA00008857"/>
    </source>
</evidence>
<dbReference type="GO" id="GO:0015074">
    <property type="term" value="P:DNA integration"/>
    <property type="evidence" value="ECO:0007669"/>
    <property type="project" value="UniProtKB-KW"/>
</dbReference>
<evidence type="ECO:0000256" key="5">
    <source>
        <dbReference type="PROSITE-ProRule" id="PRU01248"/>
    </source>
</evidence>
<dbReference type="EMBL" id="CP006704">
    <property type="protein sequence ID" value="AIJ45085.1"/>
    <property type="molecule type" value="Genomic_DNA"/>
</dbReference>